<evidence type="ECO:0000313" key="13">
    <source>
        <dbReference type="EMBL" id="CAG9811535.1"/>
    </source>
</evidence>
<dbReference type="InterPro" id="IPR003591">
    <property type="entry name" value="Leu-rich_rpt_typical-subtyp"/>
</dbReference>
<evidence type="ECO:0000256" key="10">
    <source>
        <dbReference type="ARBA" id="ARBA00023319"/>
    </source>
</evidence>
<dbReference type="AlphaFoldDB" id="A0A9N9S8X1"/>
<keyword evidence="12" id="KW-0732">Signal</keyword>
<dbReference type="PANTHER" id="PTHR24368">
    <property type="entry name" value="AMPHOTERIN-INDUCED PROTEIN"/>
    <property type="match status" value="1"/>
</dbReference>
<evidence type="ECO:0000256" key="1">
    <source>
        <dbReference type="ARBA" id="ARBA00004479"/>
    </source>
</evidence>
<evidence type="ECO:0000313" key="14">
    <source>
        <dbReference type="Proteomes" id="UP001153620"/>
    </source>
</evidence>
<dbReference type="PROSITE" id="PS51450">
    <property type="entry name" value="LRR"/>
    <property type="match status" value="1"/>
</dbReference>
<dbReference type="OrthoDB" id="7739973at2759"/>
<gene>
    <name evidence="13" type="ORF">CHIRRI_LOCUS14344</name>
</gene>
<dbReference type="InterPro" id="IPR032675">
    <property type="entry name" value="LRR_dom_sf"/>
</dbReference>
<evidence type="ECO:0000256" key="4">
    <source>
        <dbReference type="ARBA" id="ARBA00022692"/>
    </source>
</evidence>
<evidence type="ECO:0000256" key="5">
    <source>
        <dbReference type="ARBA" id="ARBA00022737"/>
    </source>
</evidence>
<keyword evidence="6" id="KW-0130">Cell adhesion</keyword>
<accession>A0A9N9S8X1</accession>
<dbReference type="GO" id="GO:0007155">
    <property type="term" value="P:cell adhesion"/>
    <property type="evidence" value="ECO:0007669"/>
    <property type="project" value="UniProtKB-KW"/>
</dbReference>
<evidence type="ECO:0000256" key="12">
    <source>
        <dbReference type="SAM" id="SignalP"/>
    </source>
</evidence>
<dbReference type="PANTHER" id="PTHR24368:SF210">
    <property type="entry name" value="SURFACE ANTIGEN BSPA-LIKE"/>
    <property type="match status" value="1"/>
</dbReference>
<protein>
    <submittedName>
        <fullName evidence="13">Uncharacterized protein</fullName>
    </submittedName>
</protein>
<evidence type="ECO:0000256" key="7">
    <source>
        <dbReference type="ARBA" id="ARBA00022989"/>
    </source>
</evidence>
<keyword evidence="9" id="KW-0325">Glycoprotein</keyword>
<dbReference type="EMBL" id="OU895880">
    <property type="protein sequence ID" value="CAG9811535.1"/>
    <property type="molecule type" value="Genomic_DNA"/>
</dbReference>
<keyword evidence="4 11" id="KW-0812">Transmembrane</keyword>
<evidence type="ECO:0000256" key="2">
    <source>
        <dbReference type="ARBA" id="ARBA00005670"/>
    </source>
</evidence>
<keyword evidence="3" id="KW-0433">Leucine-rich repeat</keyword>
<feature type="chain" id="PRO_5040282041" evidence="12">
    <location>
        <begin position="20"/>
        <end position="310"/>
    </location>
</feature>
<reference evidence="13" key="1">
    <citation type="submission" date="2022-01" db="EMBL/GenBank/DDBJ databases">
        <authorList>
            <person name="King R."/>
        </authorList>
    </citation>
    <scope>NUCLEOTIDE SEQUENCE</scope>
</reference>
<keyword evidence="8 11" id="KW-0472">Membrane</keyword>
<keyword evidence="10" id="KW-0393">Immunoglobulin domain</keyword>
<dbReference type="Proteomes" id="UP001153620">
    <property type="component" value="Chromosome 4"/>
</dbReference>
<feature type="transmembrane region" description="Helical" evidence="11">
    <location>
        <begin position="288"/>
        <end position="306"/>
    </location>
</feature>
<keyword evidence="7 11" id="KW-1133">Transmembrane helix</keyword>
<keyword evidence="14" id="KW-1185">Reference proteome</keyword>
<organism evidence="13 14">
    <name type="scientific">Chironomus riparius</name>
    <dbReference type="NCBI Taxonomy" id="315576"/>
    <lineage>
        <taxon>Eukaryota</taxon>
        <taxon>Metazoa</taxon>
        <taxon>Ecdysozoa</taxon>
        <taxon>Arthropoda</taxon>
        <taxon>Hexapoda</taxon>
        <taxon>Insecta</taxon>
        <taxon>Pterygota</taxon>
        <taxon>Neoptera</taxon>
        <taxon>Endopterygota</taxon>
        <taxon>Diptera</taxon>
        <taxon>Nematocera</taxon>
        <taxon>Chironomoidea</taxon>
        <taxon>Chironomidae</taxon>
        <taxon>Chironominae</taxon>
        <taxon>Chironomus</taxon>
    </lineage>
</organism>
<proteinExistence type="inferred from homology"/>
<name>A0A9N9S8X1_9DIPT</name>
<dbReference type="Gene3D" id="3.80.10.10">
    <property type="entry name" value="Ribonuclease Inhibitor"/>
    <property type="match status" value="1"/>
</dbReference>
<dbReference type="SUPFAM" id="SSF52058">
    <property type="entry name" value="L domain-like"/>
    <property type="match status" value="1"/>
</dbReference>
<comment type="similarity">
    <text evidence="2">Belongs to the immunoglobulin superfamily. AMIGO family.</text>
</comment>
<keyword evidence="5" id="KW-0677">Repeat</keyword>
<reference evidence="13" key="2">
    <citation type="submission" date="2022-10" db="EMBL/GenBank/DDBJ databases">
        <authorList>
            <consortium name="ENA_rothamsted_submissions"/>
            <consortium name="culmorum"/>
            <person name="King R."/>
        </authorList>
    </citation>
    <scope>NUCLEOTIDE SEQUENCE</scope>
</reference>
<dbReference type="Pfam" id="PF13855">
    <property type="entry name" value="LRR_8"/>
    <property type="match status" value="1"/>
</dbReference>
<evidence type="ECO:0000256" key="11">
    <source>
        <dbReference type="SAM" id="Phobius"/>
    </source>
</evidence>
<evidence type="ECO:0000256" key="6">
    <source>
        <dbReference type="ARBA" id="ARBA00022889"/>
    </source>
</evidence>
<evidence type="ECO:0000256" key="3">
    <source>
        <dbReference type="ARBA" id="ARBA00022614"/>
    </source>
</evidence>
<feature type="signal peptide" evidence="12">
    <location>
        <begin position="1"/>
        <end position="19"/>
    </location>
</feature>
<evidence type="ECO:0000256" key="8">
    <source>
        <dbReference type="ARBA" id="ARBA00023136"/>
    </source>
</evidence>
<evidence type="ECO:0000256" key="9">
    <source>
        <dbReference type="ARBA" id="ARBA00023180"/>
    </source>
</evidence>
<dbReference type="InterPro" id="IPR001611">
    <property type="entry name" value="Leu-rich_rpt"/>
</dbReference>
<sequence length="310" mass="35041">MKSVFYLFGFASLIFVVIAQPSCNFNFDTNSKYFCPLTGGNIDASYDGEIGGAHFENKADNDVLFLYADEAVKEFILKKIFDRFKNLEILEFRKGSISAISKDFFYNCNRLQKVLIKESVFVDVPVDIFGNCTAITEIDFGNNNIDNIESRAFAGLENLEILRLNENELKAIRPNVFSPLTKLQTLDLSKNNLKNFDANVFLSNTELRVLILAENKLDRLDSKYFNSLKQLTSIDLTKNVVNSTEKTLVDNLVGINSVKFKENSCIDLDFENFKQSDIDDFKTCIENFNGAPIMILSSVALVLLVISKLL</sequence>
<dbReference type="GO" id="GO:0016020">
    <property type="term" value="C:membrane"/>
    <property type="evidence" value="ECO:0007669"/>
    <property type="project" value="UniProtKB-SubCell"/>
</dbReference>
<dbReference type="SMART" id="SM00369">
    <property type="entry name" value="LRR_TYP"/>
    <property type="match status" value="4"/>
</dbReference>
<dbReference type="InterPro" id="IPR031283">
    <property type="entry name" value="AMIGO"/>
</dbReference>
<comment type="subcellular location">
    <subcellularLocation>
        <location evidence="1">Membrane</location>
        <topology evidence="1">Single-pass type I membrane protein</topology>
    </subcellularLocation>
</comment>